<feature type="region of interest" description="Disordered" evidence="1">
    <location>
        <begin position="156"/>
        <end position="192"/>
    </location>
</feature>
<keyword evidence="3" id="KW-1185">Reference proteome</keyword>
<evidence type="ECO:0000256" key="1">
    <source>
        <dbReference type="SAM" id="MobiDB-lite"/>
    </source>
</evidence>
<evidence type="ECO:0000313" key="3">
    <source>
        <dbReference type="Proteomes" id="UP001229421"/>
    </source>
</evidence>
<feature type="compositionally biased region" description="Low complexity" evidence="1">
    <location>
        <begin position="207"/>
        <end position="216"/>
    </location>
</feature>
<dbReference type="PANTHER" id="PTHR34280:SF16">
    <property type="match status" value="1"/>
</dbReference>
<feature type="compositionally biased region" description="Polar residues" evidence="1">
    <location>
        <begin position="117"/>
        <end position="136"/>
    </location>
</feature>
<dbReference type="AlphaFoldDB" id="A0AAD8KHZ1"/>
<name>A0AAD8KHZ1_TARER</name>
<dbReference type="PANTHER" id="PTHR34280">
    <property type="entry name" value="OS01G0920100 PROTEIN"/>
    <property type="match status" value="1"/>
</dbReference>
<reference evidence="2" key="1">
    <citation type="journal article" date="2023" name="bioRxiv">
        <title>Improved chromosome-level genome assembly for marigold (Tagetes erecta).</title>
        <authorList>
            <person name="Jiang F."/>
            <person name="Yuan L."/>
            <person name="Wang S."/>
            <person name="Wang H."/>
            <person name="Xu D."/>
            <person name="Wang A."/>
            <person name="Fan W."/>
        </authorList>
    </citation>
    <scope>NUCLEOTIDE SEQUENCE</scope>
    <source>
        <strain evidence="2">WSJ</strain>
        <tissue evidence="2">Leaf</tissue>
    </source>
</reference>
<dbReference type="InterPro" id="IPR038947">
    <property type="entry name" value="At3g27210-like"/>
</dbReference>
<gene>
    <name evidence="2" type="ORF">QVD17_18536</name>
</gene>
<protein>
    <submittedName>
        <fullName evidence="2">Uncharacterized protein</fullName>
    </submittedName>
</protein>
<accession>A0AAD8KHZ1</accession>
<feature type="region of interest" description="Disordered" evidence="1">
    <location>
        <begin position="207"/>
        <end position="227"/>
    </location>
</feature>
<dbReference type="EMBL" id="JAUHHV010000005">
    <property type="protein sequence ID" value="KAK1423239.1"/>
    <property type="molecule type" value="Genomic_DNA"/>
</dbReference>
<organism evidence="2 3">
    <name type="scientific">Tagetes erecta</name>
    <name type="common">African marigold</name>
    <dbReference type="NCBI Taxonomy" id="13708"/>
    <lineage>
        <taxon>Eukaryota</taxon>
        <taxon>Viridiplantae</taxon>
        <taxon>Streptophyta</taxon>
        <taxon>Embryophyta</taxon>
        <taxon>Tracheophyta</taxon>
        <taxon>Spermatophyta</taxon>
        <taxon>Magnoliopsida</taxon>
        <taxon>eudicotyledons</taxon>
        <taxon>Gunneridae</taxon>
        <taxon>Pentapetalae</taxon>
        <taxon>asterids</taxon>
        <taxon>campanulids</taxon>
        <taxon>Asterales</taxon>
        <taxon>Asteraceae</taxon>
        <taxon>Asteroideae</taxon>
        <taxon>Heliantheae alliance</taxon>
        <taxon>Tageteae</taxon>
        <taxon>Tagetes</taxon>
    </lineage>
</organism>
<evidence type="ECO:0000313" key="2">
    <source>
        <dbReference type="EMBL" id="KAK1423239.1"/>
    </source>
</evidence>
<feature type="region of interest" description="Disordered" evidence="1">
    <location>
        <begin position="97"/>
        <end position="139"/>
    </location>
</feature>
<comment type="caution">
    <text evidence="2">The sequence shown here is derived from an EMBL/GenBank/DDBJ whole genome shotgun (WGS) entry which is preliminary data.</text>
</comment>
<sequence length="227" mass="24746">MGACISIHHKASAMKVQVPFDSGIKPDHTSLIHPSPSAPKLSAMDQHVAAVVKPQLHVDQSHVTFPDHGSKEETFFDSQAWLDSDYEDEFMSVNGEFTPSRGNTPVHHTLTHKTPRTNEGSTITDPNEPLSSTSPTPIEKRRRLLDLFKESIREKHGSNLEGAVEPSIKDGKMGSDQDGLQPKNESHVGSKQGCFKSLISVRSIGKLKSLSSSPSPNRDLRGNPVVG</sequence>
<proteinExistence type="predicted"/>
<dbReference type="Proteomes" id="UP001229421">
    <property type="component" value="Unassembled WGS sequence"/>
</dbReference>